<comment type="caution">
    <text evidence="2">The sequence shown here is derived from an EMBL/GenBank/DDBJ whole genome shotgun (WGS) entry which is preliminary data.</text>
</comment>
<dbReference type="Proteomes" id="UP001165297">
    <property type="component" value="Unassembled WGS sequence"/>
</dbReference>
<reference evidence="2" key="1">
    <citation type="submission" date="2021-10" db="EMBL/GenBank/DDBJ databases">
        <authorList>
            <person name="Dean J.D."/>
            <person name="Kim M.K."/>
            <person name="Newey C.N."/>
            <person name="Stoker T.S."/>
            <person name="Thompson D.W."/>
            <person name="Grose J.H."/>
        </authorList>
    </citation>
    <scope>NUCLEOTIDE SEQUENCE</scope>
    <source>
        <strain evidence="2">BT635</strain>
    </source>
</reference>
<keyword evidence="1" id="KW-0732">Signal</keyword>
<evidence type="ECO:0000313" key="3">
    <source>
        <dbReference type="Proteomes" id="UP001165297"/>
    </source>
</evidence>
<dbReference type="RefSeq" id="WP_226188702.1">
    <property type="nucleotide sequence ID" value="NZ_JAJADQ010000010.1"/>
</dbReference>
<evidence type="ECO:0000313" key="2">
    <source>
        <dbReference type="EMBL" id="MCB2379599.1"/>
    </source>
</evidence>
<accession>A0ABS8AKT6</accession>
<proteinExistence type="predicted"/>
<gene>
    <name evidence="2" type="ORF">LGH70_18530</name>
</gene>
<evidence type="ECO:0000256" key="1">
    <source>
        <dbReference type="SAM" id="SignalP"/>
    </source>
</evidence>
<evidence type="ECO:0008006" key="4">
    <source>
        <dbReference type="Google" id="ProtNLM"/>
    </source>
</evidence>
<sequence>MKIAPAAFLFSLLALLGACESKSHVPATPTTPTLPPASAREQELLRQQRTCRQGLAQARADGQQGTMKYYFWGIGIPGSVDSLKPKYGIIPHIAGCSVDPEETARWECYNKVMDSVIVARFGTNVIP</sequence>
<dbReference type="PROSITE" id="PS51257">
    <property type="entry name" value="PROKAR_LIPOPROTEIN"/>
    <property type="match status" value="1"/>
</dbReference>
<feature type="signal peptide" evidence="1">
    <location>
        <begin position="1"/>
        <end position="17"/>
    </location>
</feature>
<feature type="chain" id="PRO_5047213466" description="Lipoprotein" evidence="1">
    <location>
        <begin position="18"/>
        <end position="127"/>
    </location>
</feature>
<name>A0ABS8AKT6_9BACT</name>
<organism evidence="2 3">
    <name type="scientific">Hymenobacter nitidus</name>
    <dbReference type="NCBI Taxonomy" id="2880929"/>
    <lineage>
        <taxon>Bacteria</taxon>
        <taxon>Pseudomonadati</taxon>
        <taxon>Bacteroidota</taxon>
        <taxon>Cytophagia</taxon>
        <taxon>Cytophagales</taxon>
        <taxon>Hymenobacteraceae</taxon>
        <taxon>Hymenobacter</taxon>
    </lineage>
</organism>
<protein>
    <recommendedName>
        <fullName evidence="4">Lipoprotein</fullName>
    </recommendedName>
</protein>
<dbReference type="EMBL" id="JAJADQ010000010">
    <property type="protein sequence ID" value="MCB2379599.1"/>
    <property type="molecule type" value="Genomic_DNA"/>
</dbReference>
<keyword evidence="3" id="KW-1185">Reference proteome</keyword>